<accession>M7Z7P5</accession>
<sequence length="1134" mass="129771">MDLGGFRPDQGHRRAPLVASMATRLMESPVVAYPELHLASVWLVSGWYQLFNLSKVIKADTIGAAVERILDELKNTRSRENAIYFDGWDGLGASSVLRAVAERLDPKEQTRPPGLEFEQVIHIDSSRAVQREIAEQLKLSSWVMKLFDKQDEDDDFSGMDQGSRTEIAEVTDEIHRSMQSRRFLLVLHNGSSEEIDTFNLGLALYGYLSSKMLWTFQGRFRLDPKLRDKVVAKNTTDVLLSASRYKRDPRDLWSYLLLEEAKDVSCKHGLDPATVAECYSYMLERSYMSQNIIDYEWTLHAPNFWICDGIIHQAHGIHQARQVGNALHLEMEVCINKLSRHTSKEENLHNSHMTRSASHRPYWISTETCGFVLNPGWLVRNNMFQNPDQISVLKLSQCAFSFSSPPFLCCRRLRFLWLDRCQDLQRSIDSQEEKDATGSWACFQSLWMLDLRYMDWSWILSADMMDLMTQVIELSIMGAKDWDMSHLRGRLRNIRKLRITKSTCRNYDSSLLSEMEQMEILEFSENDITSSGTSSLSLCRTTGSGSGLQTVIVDGSVGLKKISLRGCDQLKNVLLRGLLKSLEELDLSGTNLQTIDLSAIDLSAMRSLKLTRLLLSGCQKLRTILWPPELYGEQVDVLRIDTTSRSASDSGGGENIDHALYEGEVAHTHPHGHGSLKEQKGRLFNKWRISLTDARFLRSLLPVMYAFSINNYPWPITHGSVHVDICSLGGRIIHGTSSSSEQVQTKPHIRTLVDSKYRDAFEKAGLANSYDDCGNGPTPSAVMMMWDCPKIDIPTAYRTCMIEMLVDGQCHELMEDAQISSNSGLSSPHFPDPIYLYVTSLHVYDCSTVTSISAPERDKTWPRLRWCRVERCPKIHTVFHTPRGSERLHLFKLLRTFWASQLLMAHYISNWPASVRYRPHYDFFGPHYDFFNDLELLHLDYCPRLIHVLPIQVFPERRYILGHLGTIEILCCGDLREIFPLHFYNEIENQKEEAIVFPVLKHIRLHELPKLQHICMLNMNAPMLETVKIRGCWSLKRLPAVGDNTKPPQVDCEKDWWDGLEWDGLEAKHHPSLYEPVHSAYYKKKLPRVSLLSLTIKILLVVPPSAGQAREKDDSAFFINVVPVCCRLPERPDS</sequence>
<dbReference type="STRING" id="4572.M7Z7P5"/>
<dbReference type="SUPFAM" id="SSF52047">
    <property type="entry name" value="RNI-like"/>
    <property type="match status" value="1"/>
</dbReference>
<gene>
    <name evidence="2" type="ORF">TRIUR3_01309</name>
</gene>
<dbReference type="EMBL" id="KD250957">
    <property type="protein sequence ID" value="EMS48410.1"/>
    <property type="molecule type" value="Genomic_DNA"/>
</dbReference>
<reference evidence="2" key="1">
    <citation type="journal article" date="2013" name="Nature">
        <title>Draft genome of the wheat A-genome progenitor Triticum urartu.</title>
        <authorList>
            <person name="Ling H.Q."/>
            <person name="Zhao S."/>
            <person name="Liu D."/>
            <person name="Wang J."/>
            <person name="Sun H."/>
            <person name="Zhang C."/>
            <person name="Fan H."/>
            <person name="Li D."/>
            <person name="Dong L."/>
            <person name="Tao Y."/>
            <person name="Gao C."/>
            <person name="Wu H."/>
            <person name="Li Y."/>
            <person name="Cui Y."/>
            <person name="Guo X."/>
            <person name="Zheng S."/>
            <person name="Wang B."/>
            <person name="Yu K."/>
            <person name="Liang Q."/>
            <person name="Yang W."/>
            <person name="Lou X."/>
            <person name="Chen J."/>
            <person name="Feng M."/>
            <person name="Jian J."/>
            <person name="Zhang X."/>
            <person name="Luo G."/>
            <person name="Jiang Y."/>
            <person name="Liu J."/>
            <person name="Wang Z."/>
            <person name="Sha Y."/>
            <person name="Zhang B."/>
            <person name="Wu H."/>
            <person name="Tang D."/>
            <person name="Shen Q."/>
            <person name="Xue P."/>
            <person name="Zou S."/>
            <person name="Wang X."/>
            <person name="Liu X."/>
            <person name="Wang F."/>
            <person name="Yang Y."/>
            <person name="An X."/>
            <person name="Dong Z."/>
            <person name="Zhang K."/>
            <person name="Zhang X."/>
            <person name="Luo M.C."/>
            <person name="Dvorak J."/>
            <person name="Tong Y."/>
            <person name="Wang J."/>
            <person name="Yang H."/>
            <person name="Li Z."/>
            <person name="Wang D."/>
            <person name="Zhang A."/>
            <person name="Wang J."/>
        </authorList>
    </citation>
    <scope>NUCLEOTIDE SEQUENCE</scope>
</reference>
<dbReference type="InterPro" id="IPR050905">
    <property type="entry name" value="Plant_NBS-LRR"/>
</dbReference>
<dbReference type="PANTHER" id="PTHR33463:SF209">
    <property type="entry name" value="DISEASE RESISTANCE PROTEIN RPS2-LIKE"/>
    <property type="match status" value="1"/>
</dbReference>
<dbReference type="eggNOG" id="ENOG502SYYC">
    <property type="taxonomic scope" value="Eukaryota"/>
</dbReference>
<organism evidence="2">
    <name type="scientific">Triticum urartu</name>
    <name type="common">Red wild einkorn</name>
    <name type="synonym">Crithodium urartu</name>
    <dbReference type="NCBI Taxonomy" id="4572"/>
    <lineage>
        <taxon>Eukaryota</taxon>
        <taxon>Viridiplantae</taxon>
        <taxon>Streptophyta</taxon>
        <taxon>Embryophyta</taxon>
        <taxon>Tracheophyta</taxon>
        <taxon>Spermatophyta</taxon>
        <taxon>Magnoliopsida</taxon>
        <taxon>Liliopsida</taxon>
        <taxon>Poales</taxon>
        <taxon>Poaceae</taxon>
        <taxon>BOP clade</taxon>
        <taxon>Pooideae</taxon>
        <taxon>Triticodae</taxon>
        <taxon>Triticeae</taxon>
        <taxon>Triticinae</taxon>
        <taxon>Triticum</taxon>
    </lineage>
</organism>
<dbReference type="AlphaFoldDB" id="M7Z7P5"/>
<proteinExistence type="predicted"/>
<dbReference type="Gene3D" id="3.80.10.10">
    <property type="entry name" value="Ribonuclease Inhibitor"/>
    <property type="match status" value="1"/>
</dbReference>
<dbReference type="InterPro" id="IPR057135">
    <property type="entry name" value="At4g27190-like_LRR"/>
</dbReference>
<dbReference type="PANTHER" id="PTHR33463">
    <property type="entry name" value="NB-ARC DOMAIN-CONTAINING PROTEIN-RELATED"/>
    <property type="match status" value="1"/>
</dbReference>
<feature type="domain" description="Disease resistance protein At4g27190-like leucine-rich repeats" evidence="1">
    <location>
        <begin position="929"/>
        <end position="1038"/>
    </location>
</feature>
<evidence type="ECO:0000313" key="2">
    <source>
        <dbReference type="EMBL" id="EMS48410.1"/>
    </source>
</evidence>
<name>M7Z7P5_TRIUA</name>
<dbReference type="Pfam" id="PF23247">
    <property type="entry name" value="LRR_RPS2"/>
    <property type="match status" value="1"/>
</dbReference>
<evidence type="ECO:0000259" key="1">
    <source>
        <dbReference type="Pfam" id="PF23247"/>
    </source>
</evidence>
<dbReference type="OMA" id="MQVISAD"/>
<protein>
    <recommendedName>
        <fullName evidence="1">Disease resistance protein At4g27190-like leucine-rich repeats domain-containing protein</fullName>
    </recommendedName>
</protein>
<dbReference type="InterPro" id="IPR032675">
    <property type="entry name" value="LRR_dom_sf"/>
</dbReference>